<gene>
    <name evidence="1" type="ORF">FHK82_02655</name>
</gene>
<organism evidence="1 2">
    <name type="scientific">Sedimenticola thiotaurini</name>
    <dbReference type="NCBI Taxonomy" id="1543721"/>
    <lineage>
        <taxon>Bacteria</taxon>
        <taxon>Pseudomonadati</taxon>
        <taxon>Pseudomonadota</taxon>
        <taxon>Gammaproteobacteria</taxon>
        <taxon>Chromatiales</taxon>
        <taxon>Sedimenticolaceae</taxon>
        <taxon>Sedimenticola</taxon>
    </lineage>
</organism>
<accession>A0A558DFU0</accession>
<proteinExistence type="predicted"/>
<name>A0A558DFU0_9GAMM</name>
<protein>
    <recommendedName>
        <fullName evidence="3">GTPase</fullName>
    </recommendedName>
</protein>
<evidence type="ECO:0000313" key="2">
    <source>
        <dbReference type="Proteomes" id="UP000317355"/>
    </source>
</evidence>
<dbReference type="EMBL" id="VMRY01000003">
    <property type="protein sequence ID" value="TVT59896.1"/>
    <property type="molecule type" value="Genomic_DNA"/>
</dbReference>
<evidence type="ECO:0008006" key="3">
    <source>
        <dbReference type="Google" id="ProtNLM"/>
    </source>
</evidence>
<reference evidence="1 2" key="1">
    <citation type="submission" date="2019-07" db="EMBL/GenBank/DDBJ databases">
        <title>The pathways for chlorine oxyanion respiration interact through the shared metabolite chlorate.</title>
        <authorList>
            <person name="Barnum T.P."/>
            <person name="Cheng Y."/>
            <person name="Hill K.A."/>
            <person name="Lucas L.N."/>
            <person name="Carlson H.K."/>
            <person name="Coates J.D."/>
        </authorList>
    </citation>
    <scope>NUCLEOTIDE SEQUENCE [LARGE SCALE GENOMIC DNA]</scope>
    <source>
        <strain evidence="1">BK-3</strain>
    </source>
</reference>
<evidence type="ECO:0000313" key="1">
    <source>
        <dbReference type="EMBL" id="TVT59896.1"/>
    </source>
</evidence>
<dbReference type="Proteomes" id="UP000317355">
    <property type="component" value="Unassembled WGS sequence"/>
</dbReference>
<sequence>MKEVSNPYLLPHRAPLSSGDDTFEPKRFKRLVEELPVGNVGQVTQTLLKLIKQMNAASIPVASRVSNMEQLLEPLLFTLSILNKGFAREHLPLSPRVVMISELHEELCVLCVQAYKVILDQYHNESLAGHLLHKSNRAMALHRVLYFLGQNLLQCYLLYRPAPQHIWHEIHGIHRYAVDQKLSDRAVDNEGENRARQSSVNDMYKRLLLLSLSGPYRLMQGEVQRVYLALMRWAPRAHLFDLGKSNGDAGQYIVDIGADEPPRVRGAERDHQVLKGWVLETGELAVHLADELEASEVPHGVMRPQVTPDKIAPDLLARLMLTWGIGSQRVSDRDDTPGELSLVCGLEAIYAFVGGEQIPGFSTKPGAFNGVSAPEKTVKKTTGVPRALLEPDERVIDDDPELENIRKWITQSNQSVVIEPVEQEPPASSPEPAEDELVGIELPVPRSCLIYNESVNGYHLGWTGGGDEQITVGELVAVSGQGGHDAGLLRLGVIRWMRAEHPDVIDFGVELFPGDITPVIFSRKWGRSKLPAYWPGLLQQRPNEDPTIITAPFYSEENEKTWLTVDGEKRKVFLTRVIEATASFIQLYYQDQTAAVEQAASQTEFSEKDFDQLWTSL</sequence>
<dbReference type="AlphaFoldDB" id="A0A558DFU0"/>
<comment type="caution">
    <text evidence="1">The sequence shown here is derived from an EMBL/GenBank/DDBJ whole genome shotgun (WGS) entry which is preliminary data.</text>
</comment>